<protein>
    <recommendedName>
        <fullName evidence="3">Nucleoside 2-deoxyribosyltransferase</fullName>
    </recommendedName>
</protein>
<dbReference type="EMBL" id="SSSN01000005">
    <property type="protein sequence ID" value="THG34438.1"/>
    <property type="molecule type" value="Genomic_DNA"/>
</dbReference>
<dbReference type="Proteomes" id="UP000307380">
    <property type="component" value="Unassembled WGS sequence"/>
</dbReference>
<dbReference type="RefSeq" id="WP_136424236.1">
    <property type="nucleotide sequence ID" value="NZ_SSSN01000005.1"/>
</dbReference>
<sequence>MTDYFVAGSWRNRDAIADVVAVLDDVGASAYCFIRAKYPQGAAVLAAPGGADEVRLDDPGVQDLFEQDLEALRSARQFLLVLPAGAAAHVEAGIAYGLGKPCYAIGPVERSETLYRIFQNVFAETDELHRFLADAPNGGSR</sequence>
<name>A0A4S4FVS8_9MICO</name>
<organism evidence="1 2">
    <name type="scientific">Orlajensenia flava</name>
    <dbReference type="NCBI Taxonomy" id="2565934"/>
    <lineage>
        <taxon>Bacteria</taxon>
        <taxon>Bacillati</taxon>
        <taxon>Actinomycetota</taxon>
        <taxon>Actinomycetes</taxon>
        <taxon>Micrococcales</taxon>
        <taxon>Microbacteriaceae</taxon>
        <taxon>Orlajensenia</taxon>
    </lineage>
</organism>
<dbReference type="Gene3D" id="3.40.50.450">
    <property type="match status" value="1"/>
</dbReference>
<proteinExistence type="predicted"/>
<reference evidence="1 2" key="1">
    <citation type="submission" date="2019-04" db="EMBL/GenBank/DDBJ databases">
        <authorList>
            <person name="Jiang L."/>
        </authorList>
    </citation>
    <scope>NUCLEOTIDE SEQUENCE [LARGE SCALE GENOMIC DNA]</scope>
    <source>
        <strain evidence="1 2">YIM 131861</strain>
    </source>
</reference>
<dbReference type="AlphaFoldDB" id="A0A4S4FVS8"/>
<evidence type="ECO:0000313" key="2">
    <source>
        <dbReference type="Proteomes" id="UP000307380"/>
    </source>
</evidence>
<dbReference type="OrthoDB" id="5019482at2"/>
<evidence type="ECO:0008006" key="3">
    <source>
        <dbReference type="Google" id="ProtNLM"/>
    </source>
</evidence>
<comment type="caution">
    <text evidence="1">The sequence shown here is derived from an EMBL/GenBank/DDBJ whole genome shotgun (WGS) entry which is preliminary data.</text>
</comment>
<gene>
    <name evidence="1" type="ORF">E6C70_09235</name>
</gene>
<keyword evidence="2" id="KW-1185">Reference proteome</keyword>
<dbReference type="SUPFAM" id="SSF52309">
    <property type="entry name" value="N-(deoxy)ribosyltransferase-like"/>
    <property type="match status" value="1"/>
</dbReference>
<accession>A0A4S4FVS8</accession>
<evidence type="ECO:0000313" key="1">
    <source>
        <dbReference type="EMBL" id="THG34438.1"/>
    </source>
</evidence>